<reference evidence="2 3" key="1">
    <citation type="submission" date="2014-07" db="EMBL/GenBank/DDBJ databases">
        <title>Complete genome sequence of Corynebacterium atypicum DSM 44849: identifiction of the mycolic acid biosynthesis genes.</title>
        <authorList>
            <person name="Tippelt A."/>
            <person name="Mollmann S."/>
            <person name="Albersmeier A."/>
            <person name="Jaenicke S."/>
            <person name="Ruckert C."/>
            <person name="Tauch A."/>
        </authorList>
    </citation>
    <scope>NUCLEOTIDE SEQUENCE [LARGE SCALE GENOMIC DNA]</scope>
    <source>
        <strain evidence="2 3">R2070</strain>
    </source>
</reference>
<evidence type="ECO:0000313" key="3">
    <source>
        <dbReference type="Proteomes" id="UP000028504"/>
    </source>
</evidence>
<feature type="region of interest" description="Disordered" evidence="1">
    <location>
        <begin position="118"/>
        <end position="140"/>
    </location>
</feature>
<sequence>MCLIGGIERGSYGGYRLRAGTASEGLDGYVRQIRQGMVAVCDAFSPETTLAELSASVGALEELDQVFLIKQELDTLIAYLADKLRAGYLARSGRPADFLSQLYGISIWKANQRIRQARDIYDPPKADPPTRPETNSAQDGCDDCDEACRIYVPGCVAR</sequence>
<gene>
    <name evidence="2" type="ORF">CATYP_05955</name>
</gene>
<dbReference type="RefSeq" id="WP_038605700.1">
    <property type="nucleotide sequence ID" value="NZ_CP008944.1"/>
</dbReference>
<proteinExistence type="predicted"/>
<organism evidence="2 3">
    <name type="scientific">Corynebacterium atypicum</name>
    <dbReference type="NCBI Taxonomy" id="191610"/>
    <lineage>
        <taxon>Bacteria</taxon>
        <taxon>Bacillati</taxon>
        <taxon>Actinomycetota</taxon>
        <taxon>Actinomycetes</taxon>
        <taxon>Mycobacteriales</taxon>
        <taxon>Corynebacteriaceae</taxon>
        <taxon>Corynebacterium</taxon>
    </lineage>
</organism>
<name>A0ABM5QN58_9CORY</name>
<protein>
    <submittedName>
        <fullName evidence="2">Uncharacterized protein</fullName>
    </submittedName>
</protein>
<dbReference type="EMBL" id="CP008944">
    <property type="protein sequence ID" value="AIG64236.1"/>
    <property type="molecule type" value="Genomic_DNA"/>
</dbReference>
<evidence type="ECO:0000313" key="2">
    <source>
        <dbReference type="EMBL" id="AIG64236.1"/>
    </source>
</evidence>
<dbReference type="Proteomes" id="UP000028504">
    <property type="component" value="Chromosome"/>
</dbReference>
<evidence type="ECO:0000256" key="1">
    <source>
        <dbReference type="SAM" id="MobiDB-lite"/>
    </source>
</evidence>
<feature type="compositionally biased region" description="Basic and acidic residues" evidence="1">
    <location>
        <begin position="118"/>
        <end position="130"/>
    </location>
</feature>
<keyword evidence="3" id="KW-1185">Reference proteome</keyword>
<accession>A0ABM5QN58</accession>